<proteinExistence type="predicted"/>
<sequence>MQRHTERAADEDASVLRPKPASPQVDVARQQWKVQQLQRLAEALQAEWQETRLQQVRELERLQVARLSEEAAGRTVGSDSEEPGPRGAAGLPRAKERRRTTLRGSWDQCPRQHPKSRKKATGSTETPELNPNDKGRGKRPPSSKRSGGQQPAGRVGRGGGLAKLSPLLGGAGEISREGRRQPGKGTSSRDQSLQDKPTDVEQQQPLNATSKQGATPQGSPVKCSDKNQWHKEMESALEELFNTNRKLKKHLSLHLEQRLEVYQKPDEQQGLSQTQGDSSDTQREETEAETPPEESGSPTEVEASQTWSETNMKVLQSQNDCSRLQMAKYPLKSECLSPVTEVGTSTEQDNSHLEGPGSGGEPPKMATQVEDTPTAHPQRQVDSLASWMTLRQKRAEMDPRRPKTLFEMTEHPDMSLEIHYKAELEEERRERRRIRLAVLKSYPTGFQFPAPIRDPEIGGTSLLDSSLLDEEKQSQMIHDLQQQILEQNKLHKQFLEKARKRLQEFQKTF</sequence>
<evidence type="ECO:0000256" key="1">
    <source>
        <dbReference type="SAM" id="MobiDB-lite"/>
    </source>
</evidence>
<feature type="compositionally biased region" description="Polar residues" evidence="1">
    <location>
        <begin position="200"/>
        <end position="218"/>
    </location>
</feature>
<reference evidence="2" key="1">
    <citation type="submission" date="2025-08" db="UniProtKB">
        <authorList>
            <consortium name="Ensembl"/>
        </authorList>
    </citation>
    <scope>IDENTIFICATION</scope>
</reference>
<dbReference type="OMA" id="WHSQMIR"/>
<evidence type="ECO:0000313" key="3">
    <source>
        <dbReference type="Proteomes" id="UP000694381"/>
    </source>
</evidence>
<evidence type="ECO:0000313" key="2">
    <source>
        <dbReference type="Ensembl" id="ENSNGAP00000009461.1"/>
    </source>
</evidence>
<feature type="region of interest" description="Disordered" evidence="1">
    <location>
        <begin position="1"/>
        <end position="28"/>
    </location>
</feature>
<dbReference type="GeneTree" id="ENSGT00940000153123"/>
<feature type="region of interest" description="Disordered" evidence="1">
    <location>
        <begin position="337"/>
        <end position="384"/>
    </location>
</feature>
<feature type="compositionally biased region" description="Polar residues" evidence="1">
    <location>
        <begin position="303"/>
        <end position="314"/>
    </location>
</feature>
<dbReference type="GO" id="GO:0031514">
    <property type="term" value="C:motile cilium"/>
    <property type="evidence" value="ECO:0007669"/>
    <property type="project" value="Ensembl"/>
</dbReference>
<dbReference type="Ensembl" id="ENSNGAT00000014974.1">
    <property type="protein sequence ID" value="ENSNGAP00000009461.1"/>
    <property type="gene ID" value="ENSNGAG00000012143.1"/>
</dbReference>
<name>A0A8C6QXR6_NANGA</name>
<reference evidence="2" key="2">
    <citation type="submission" date="2025-09" db="UniProtKB">
        <authorList>
            <consortium name="Ensembl"/>
        </authorList>
    </citation>
    <scope>IDENTIFICATION</scope>
</reference>
<dbReference type="AlphaFoldDB" id="A0A8C6QXR6"/>
<accession>A0A8C6QXR6</accession>
<protein>
    <submittedName>
        <fullName evidence="2">CEP295 N-terminal like</fullName>
    </submittedName>
</protein>
<keyword evidence="3" id="KW-1185">Reference proteome</keyword>
<gene>
    <name evidence="2" type="primary">Cep295nl</name>
</gene>
<dbReference type="Proteomes" id="UP000694381">
    <property type="component" value="Unassembled WGS sequence"/>
</dbReference>
<feature type="region of interest" description="Disordered" evidence="1">
    <location>
        <begin position="259"/>
        <end position="314"/>
    </location>
</feature>
<feature type="compositionally biased region" description="Polar residues" evidence="1">
    <location>
        <begin position="369"/>
        <end position="383"/>
    </location>
</feature>
<feature type="compositionally biased region" description="Polar residues" evidence="1">
    <location>
        <begin position="269"/>
        <end position="279"/>
    </location>
</feature>
<feature type="compositionally biased region" description="Basic and acidic residues" evidence="1">
    <location>
        <begin position="1"/>
        <end position="10"/>
    </location>
</feature>
<organism evidence="2 3">
    <name type="scientific">Nannospalax galili</name>
    <name type="common">Northern Israeli blind subterranean mole rat</name>
    <name type="synonym">Spalax galili</name>
    <dbReference type="NCBI Taxonomy" id="1026970"/>
    <lineage>
        <taxon>Eukaryota</taxon>
        <taxon>Metazoa</taxon>
        <taxon>Chordata</taxon>
        <taxon>Craniata</taxon>
        <taxon>Vertebrata</taxon>
        <taxon>Euteleostomi</taxon>
        <taxon>Mammalia</taxon>
        <taxon>Eutheria</taxon>
        <taxon>Euarchontoglires</taxon>
        <taxon>Glires</taxon>
        <taxon>Rodentia</taxon>
        <taxon>Myomorpha</taxon>
        <taxon>Muroidea</taxon>
        <taxon>Spalacidae</taxon>
        <taxon>Spalacinae</taxon>
        <taxon>Nannospalax</taxon>
    </lineage>
</organism>
<feature type="region of interest" description="Disordered" evidence="1">
    <location>
        <begin position="67"/>
        <end position="230"/>
    </location>
</feature>
<feature type="compositionally biased region" description="Low complexity" evidence="1">
    <location>
        <begin position="293"/>
        <end position="302"/>
    </location>
</feature>